<feature type="compositionally biased region" description="Polar residues" evidence="1">
    <location>
        <begin position="83"/>
        <end position="92"/>
    </location>
</feature>
<proteinExistence type="predicted"/>
<dbReference type="GeneID" id="67033099"/>
<dbReference type="Proteomes" id="UP000650533">
    <property type="component" value="Chromosome 14"/>
</dbReference>
<feature type="region of interest" description="Disordered" evidence="1">
    <location>
        <begin position="107"/>
        <end position="202"/>
    </location>
</feature>
<evidence type="ECO:0000313" key="2">
    <source>
        <dbReference type="EMBL" id="QRW25744.1"/>
    </source>
</evidence>
<feature type="compositionally biased region" description="Polar residues" evidence="1">
    <location>
        <begin position="29"/>
        <end position="39"/>
    </location>
</feature>
<evidence type="ECO:0000313" key="3">
    <source>
        <dbReference type="Proteomes" id="UP000650533"/>
    </source>
</evidence>
<feature type="compositionally biased region" description="Polar residues" evidence="1">
    <location>
        <begin position="156"/>
        <end position="168"/>
    </location>
</feature>
<dbReference type="RefSeq" id="XP_043185981.1">
    <property type="nucleotide sequence ID" value="XM_043330636.1"/>
</dbReference>
<dbReference type="EMBL" id="CP059671">
    <property type="protein sequence ID" value="QRW25744.1"/>
    <property type="molecule type" value="Genomic_DNA"/>
</dbReference>
<organism evidence="2 3">
    <name type="scientific">Rhizoctonia solani</name>
    <dbReference type="NCBI Taxonomy" id="456999"/>
    <lineage>
        <taxon>Eukaryota</taxon>
        <taxon>Fungi</taxon>
        <taxon>Dikarya</taxon>
        <taxon>Basidiomycota</taxon>
        <taxon>Agaricomycotina</taxon>
        <taxon>Agaricomycetes</taxon>
        <taxon>Cantharellales</taxon>
        <taxon>Ceratobasidiaceae</taxon>
        <taxon>Rhizoctonia</taxon>
    </lineage>
</organism>
<feature type="compositionally biased region" description="Polar residues" evidence="1">
    <location>
        <begin position="120"/>
        <end position="137"/>
    </location>
</feature>
<sequence length="202" mass="20909">MKGLLSSRADLQQKLRKRAAQEEEEMDIDTNSNMGNNGPENGDHPGQGAGIAATLGSKPAIDLTASAMPTVPSAAAPVSASAGNTNSPVPSITNNVQFAATAVHVASKQFDKDQSSSSSNEDTNTPPTKQQRQNCKSSMPRACNPNGNAIKPAAPSSATTSKGQNTKLRPTEPGLLGSTTKASKTQAAPMRRAPKSSRSNKK</sequence>
<protein>
    <submittedName>
        <fullName evidence="2">Uncharacterized protein</fullName>
    </submittedName>
</protein>
<gene>
    <name evidence="2" type="ORF">RhiXN_10821</name>
</gene>
<dbReference type="AlphaFoldDB" id="A0A8H8P573"/>
<feature type="compositionally biased region" description="Basic residues" evidence="1">
    <location>
        <begin position="192"/>
        <end position="202"/>
    </location>
</feature>
<name>A0A8H8P573_9AGAM</name>
<feature type="region of interest" description="Disordered" evidence="1">
    <location>
        <begin position="1"/>
        <end position="55"/>
    </location>
</feature>
<feature type="compositionally biased region" description="Low complexity" evidence="1">
    <location>
        <begin position="71"/>
        <end position="82"/>
    </location>
</feature>
<feature type="compositionally biased region" description="Polar residues" evidence="1">
    <location>
        <begin position="177"/>
        <end position="186"/>
    </location>
</feature>
<feature type="region of interest" description="Disordered" evidence="1">
    <location>
        <begin position="71"/>
        <end position="92"/>
    </location>
</feature>
<evidence type="ECO:0000256" key="1">
    <source>
        <dbReference type="SAM" id="MobiDB-lite"/>
    </source>
</evidence>
<accession>A0A8H8P573</accession>
<dbReference type="KEGG" id="rsx:RhiXN_10821"/>
<reference evidence="2" key="1">
    <citation type="submission" date="2020-05" db="EMBL/GenBank/DDBJ databases">
        <title>Evolutionary and genomic comparisons of hybrid uninucleate and nonhybrid Rhizoctonia fungi.</title>
        <authorList>
            <person name="Li C."/>
            <person name="Chen X."/>
        </authorList>
    </citation>
    <scope>NUCLEOTIDE SEQUENCE</scope>
    <source>
        <strain evidence="2">AG-1 IA</strain>
    </source>
</reference>